<feature type="transmembrane region" description="Helical" evidence="1">
    <location>
        <begin position="325"/>
        <end position="343"/>
    </location>
</feature>
<accession>A0A6L8LHM8</accession>
<keyword evidence="1" id="KW-0812">Transmembrane</keyword>
<comment type="caution">
    <text evidence="2">The sequence shown here is derived from an EMBL/GenBank/DDBJ whole genome shotgun (WGS) entry which is preliminary data.</text>
</comment>
<feature type="transmembrane region" description="Helical" evidence="1">
    <location>
        <begin position="87"/>
        <end position="106"/>
    </location>
</feature>
<evidence type="ECO:0008006" key="4">
    <source>
        <dbReference type="Google" id="ProtNLM"/>
    </source>
</evidence>
<feature type="transmembrane region" description="Helical" evidence="1">
    <location>
        <begin position="57"/>
        <end position="75"/>
    </location>
</feature>
<feature type="transmembrane region" description="Helical" evidence="1">
    <location>
        <begin position="209"/>
        <end position="227"/>
    </location>
</feature>
<feature type="transmembrane region" description="Helical" evidence="1">
    <location>
        <begin position="445"/>
        <end position="462"/>
    </location>
</feature>
<feature type="transmembrane region" description="Helical" evidence="1">
    <location>
        <begin position="277"/>
        <end position="295"/>
    </location>
</feature>
<evidence type="ECO:0000313" key="2">
    <source>
        <dbReference type="EMBL" id="MYM54476.1"/>
    </source>
</evidence>
<proteinExistence type="predicted"/>
<dbReference type="Proteomes" id="UP000479043">
    <property type="component" value="Unassembled WGS sequence"/>
</dbReference>
<name>A0A6L8LHM8_9RHOB</name>
<feature type="transmembrane region" description="Helical" evidence="1">
    <location>
        <begin position="127"/>
        <end position="149"/>
    </location>
</feature>
<evidence type="ECO:0000256" key="1">
    <source>
        <dbReference type="SAM" id="Phobius"/>
    </source>
</evidence>
<protein>
    <recommendedName>
        <fullName evidence="4">H+/citrate symporter</fullName>
    </recommendedName>
</protein>
<feature type="transmembrane region" description="Helical" evidence="1">
    <location>
        <begin position="355"/>
        <end position="373"/>
    </location>
</feature>
<keyword evidence="3" id="KW-1185">Reference proteome</keyword>
<keyword evidence="1" id="KW-0472">Membrane</keyword>
<sequence length="464" mass="49029">MLRSDFMDRLTGGLLVVVTALVVLTEWGISAQAGLVVPWAVILVTALLALQVRPGRYVFVLVAMGLTLALALIGQDWQPVALKALQTSAFIAAFFTALATLRSAAATSPSIRRSGRFLAQQPPGRRYIALTLGGQMFALLLNYGAIALLGSLATASANEEPDEEIRRHRTRRMLLAIQRAFTSTLPWSPLSFAVAISTALIPGARWADAVVPGIVTSVLMAGTGWALDTLFKPQLSRPRPERQSPDGTWALMLPLVLLLAILVSSIVILHYATGIRVVGLVMLIVPVIAVTWGLIQARGAEKGQGFRHRAAEYAFVELPGYRGEIVLLMMAGYIGTVGAPLLAPLLDGLGLDLSALPASVVLVALVWLIPLAGQIGMNPILAVTLIAPLVPSAEALGVSPTAIVIAITAGWALGGVTSPFTATTLLIGSFGGVSARHVGLIWNRGYALATIIILSVWVVLFAQF</sequence>
<keyword evidence="1" id="KW-1133">Transmembrane helix</keyword>
<feature type="transmembrane region" description="Helical" evidence="1">
    <location>
        <begin position="411"/>
        <end position="433"/>
    </location>
</feature>
<feature type="transmembrane region" description="Helical" evidence="1">
    <location>
        <begin position="35"/>
        <end position="50"/>
    </location>
</feature>
<dbReference type="EMBL" id="WWEN01000002">
    <property type="protein sequence ID" value="MYM54476.1"/>
    <property type="molecule type" value="Genomic_DNA"/>
</dbReference>
<feature type="transmembrane region" description="Helical" evidence="1">
    <location>
        <begin position="248"/>
        <end position="271"/>
    </location>
</feature>
<dbReference type="AlphaFoldDB" id="A0A6L8LHM8"/>
<organism evidence="2 3">
    <name type="scientific">Thalassovita mangrovi</name>
    <dbReference type="NCBI Taxonomy" id="2692236"/>
    <lineage>
        <taxon>Bacteria</taxon>
        <taxon>Pseudomonadati</taxon>
        <taxon>Pseudomonadota</taxon>
        <taxon>Alphaproteobacteria</taxon>
        <taxon>Rhodobacterales</taxon>
        <taxon>Roseobacteraceae</taxon>
        <taxon>Thalassovita</taxon>
    </lineage>
</organism>
<reference evidence="2 3" key="1">
    <citation type="submission" date="2020-01" db="EMBL/GenBank/DDBJ databases">
        <authorList>
            <person name="Chen S."/>
        </authorList>
    </citation>
    <scope>NUCLEOTIDE SEQUENCE [LARGE SCALE GENOMIC DNA]</scope>
    <source>
        <strain evidence="2 3">GS-10</strain>
    </source>
</reference>
<evidence type="ECO:0000313" key="3">
    <source>
        <dbReference type="Proteomes" id="UP000479043"/>
    </source>
</evidence>
<gene>
    <name evidence="2" type="ORF">GR167_04115</name>
</gene>